<dbReference type="OrthoDB" id="1001505at2759"/>
<dbReference type="InterPro" id="IPR052343">
    <property type="entry name" value="Retrotransposon-Effector_Assoc"/>
</dbReference>
<dbReference type="PROSITE" id="PS50158">
    <property type="entry name" value="ZF_CCHC"/>
    <property type="match status" value="1"/>
</dbReference>
<dbReference type="PANTHER" id="PTHR46890:SF48">
    <property type="entry name" value="RNA-DIRECTED DNA POLYMERASE"/>
    <property type="match status" value="1"/>
</dbReference>
<dbReference type="InterPro" id="IPR002156">
    <property type="entry name" value="RNaseH_domain"/>
</dbReference>
<keyword evidence="4" id="KW-1185">Reference proteome</keyword>
<dbReference type="STRING" id="210143.A0A1R3GAN8"/>
<keyword evidence="1" id="KW-0479">Metal-binding</keyword>
<keyword evidence="3" id="KW-0808">Transferase</keyword>
<dbReference type="SUPFAM" id="SSF57756">
    <property type="entry name" value="Retrovirus zinc finger-like domains"/>
    <property type="match status" value="1"/>
</dbReference>
<dbReference type="Pfam" id="PF00078">
    <property type="entry name" value="RVT_1"/>
    <property type="match status" value="1"/>
</dbReference>
<dbReference type="SMART" id="SM00343">
    <property type="entry name" value="ZnF_C2HC"/>
    <property type="match status" value="1"/>
</dbReference>
<keyword evidence="1" id="KW-0862">Zinc</keyword>
<comment type="caution">
    <text evidence="3">The sequence shown here is derived from an EMBL/GenBank/DDBJ whole genome shotgun (WGS) entry which is preliminary data.</text>
</comment>
<dbReference type="EMBL" id="AWWV01014762">
    <property type="protein sequence ID" value="OMO55133.1"/>
    <property type="molecule type" value="Genomic_DNA"/>
</dbReference>
<evidence type="ECO:0000256" key="1">
    <source>
        <dbReference type="PROSITE-ProRule" id="PRU00047"/>
    </source>
</evidence>
<dbReference type="CDD" id="cd06222">
    <property type="entry name" value="RNase_H_like"/>
    <property type="match status" value="1"/>
</dbReference>
<dbReference type="InterPro" id="IPR044730">
    <property type="entry name" value="RNase_H-like_dom_plant"/>
</dbReference>
<dbReference type="Gramene" id="OMO55133">
    <property type="protein sequence ID" value="OMO55133"/>
    <property type="gene ID" value="CCACVL1_27376"/>
</dbReference>
<keyword evidence="3" id="KW-0548">Nucleotidyltransferase</keyword>
<dbReference type="InterPro" id="IPR001878">
    <property type="entry name" value="Znf_CCHC"/>
</dbReference>
<organism evidence="3 4">
    <name type="scientific">Corchorus capsularis</name>
    <name type="common">Jute</name>
    <dbReference type="NCBI Taxonomy" id="210143"/>
    <lineage>
        <taxon>Eukaryota</taxon>
        <taxon>Viridiplantae</taxon>
        <taxon>Streptophyta</taxon>
        <taxon>Embryophyta</taxon>
        <taxon>Tracheophyta</taxon>
        <taxon>Spermatophyta</taxon>
        <taxon>Magnoliopsida</taxon>
        <taxon>eudicotyledons</taxon>
        <taxon>Gunneridae</taxon>
        <taxon>Pentapetalae</taxon>
        <taxon>rosids</taxon>
        <taxon>malvids</taxon>
        <taxon>Malvales</taxon>
        <taxon>Malvaceae</taxon>
        <taxon>Grewioideae</taxon>
        <taxon>Apeibeae</taxon>
        <taxon>Corchorus</taxon>
    </lineage>
</organism>
<dbReference type="InterPro" id="IPR025558">
    <property type="entry name" value="DUF4283"/>
</dbReference>
<dbReference type="InterPro" id="IPR036397">
    <property type="entry name" value="RNaseH_sf"/>
</dbReference>
<evidence type="ECO:0000313" key="3">
    <source>
        <dbReference type="EMBL" id="OMO55133.1"/>
    </source>
</evidence>
<accession>A0A1R3GAN8</accession>
<dbReference type="Pfam" id="PF13456">
    <property type="entry name" value="RVT_3"/>
    <property type="match status" value="1"/>
</dbReference>
<dbReference type="OMA" id="WEINNEC"/>
<dbReference type="GO" id="GO:0008270">
    <property type="term" value="F:zinc ion binding"/>
    <property type="evidence" value="ECO:0007669"/>
    <property type="project" value="UniProtKB-KW"/>
</dbReference>
<dbReference type="Pfam" id="PF14111">
    <property type="entry name" value="DUF4283"/>
    <property type="match status" value="1"/>
</dbReference>
<feature type="domain" description="CCHC-type" evidence="2">
    <location>
        <begin position="189"/>
        <end position="202"/>
    </location>
</feature>
<reference evidence="3 4" key="1">
    <citation type="submission" date="2013-09" db="EMBL/GenBank/DDBJ databases">
        <title>Corchorus capsularis genome sequencing.</title>
        <authorList>
            <person name="Alam M."/>
            <person name="Haque M.S."/>
            <person name="Islam M.S."/>
            <person name="Emdad E.M."/>
            <person name="Islam M.M."/>
            <person name="Ahmed B."/>
            <person name="Halim A."/>
            <person name="Hossen Q.M.M."/>
            <person name="Hossain M.Z."/>
            <person name="Ahmed R."/>
            <person name="Khan M.M."/>
            <person name="Islam R."/>
            <person name="Rashid M.M."/>
            <person name="Khan S.A."/>
            <person name="Rahman M.S."/>
            <person name="Alam M."/>
        </authorList>
    </citation>
    <scope>NUCLEOTIDE SEQUENCE [LARGE SCALE GENOMIC DNA]</scope>
    <source>
        <strain evidence="4">cv. CVL-1</strain>
        <tissue evidence="3">Whole seedling</tissue>
    </source>
</reference>
<dbReference type="GO" id="GO:0003676">
    <property type="term" value="F:nucleic acid binding"/>
    <property type="evidence" value="ECO:0007669"/>
    <property type="project" value="InterPro"/>
</dbReference>
<gene>
    <name evidence="3" type="ORF">CCACVL1_27376</name>
</gene>
<dbReference type="SUPFAM" id="SSF56219">
    <property type="entry name" value="DNase I-like"/>
    <property type="match status" value="1"/>
</dbReference>
<dbReference type="CDD" id="cd01650">
    <property type="entry name" value="RT_nLTR_like"/>
    <property type="match status" value="1"/>
</dbReference>
<dbReference type="InterPro" id="IPR025836">
    <property type="entry name" value="Zn_knuckle_CX2CX4HX4C"/>
</dbReference>
<evidence type="ECO:0000313" key="4">
    <source>
        <dbReference type="Proteomes" id="UP000188268"/>
    </source>
</evidence>
<proteinExistence type="predicted"/>
<keyword evidence="3" id="KW-0695">RNA-directed DNA polymerase</keyword>
<dbReference type="SUPFAM" id="SSF53098">
    <property type="entry name" value="Ribonuclease H-like"/>
    <property type="match status" value="1"/>
</dbReference>
<name>A0A1R3GAN8_COCAP</name>
<dbReference type="GO" id="GO:0003964">
    <property type="term" value="F:RNA-directed DNA polymerase activity"/>
    <property type="evidence" value="ECO:0007669"/>
    <property type="project" value="UniProtKB-KW"/>
</dbReference>
<protein>
    <submittedName>
        <fullName evidence="3">Reverse transcriptase</fullName>
    </submittedName>
</protein>
<evidence type="ECO:0000259" key="2">
    <source>
        <dbReference type="PROSITE" id="PS50158"/>
    </source>
</evidence>
<dbReference type="PANTHER" id="PTHR46890">
    <property type="entry name" value="NON-LTR RETROLELEMENT REVERSE TRANSCRIPTASE-LIKE PROTEIN-RELATED"/>
    <property type="match status" value="1"/>
</dbReference>
<dbReference type="InterPro" id="IPR000477">
    <property type="entry name" value="RT_dom"/>
</dbReference>
<dbReference type="InterPro" id="IPR036875">
    <property type="entry name" value="Znf_CCHC_sf"/>
</dbReference>
<dbReference type="Pfam" id="PF14392">
    <property type="entry name" value="zf-CCHC_4"/>
    <property type="match status" value="1"/>
</dbReference>
<keyword evidence="1" id="KW-0863">Zinc-finger</keyword>
<dbReference type="GO" id="GO:0004523">
    <property type="term" value="F:RNA-DNA hybrid ribonuclease activity"/>
    <property type="evidence" value="ECO:0007669"/>
    <property type="project" value="InterPro"/>
</dbReference>
<dbReference type="InterPro" id="IPR036691">
    <property type="entry name" value="Endo/exonu/phosph_ase_sf"/>
</dbReference>
<dbReference type="Gene3D" id="3.30.420.10">
    <property type="entry name" value="Ribonuclease H-like superfamily/Ribonuclease H"/>
    <property type="match status" value="1"/>
</dbReference>
<sequence>MEINLDSDSESVKEATKFLLIGKIISDKPVNRKGAMGVLRSIWGLKEGPVITELGMQIFGLAFHSKDQMVQAMLGSPWTVMGFCFILKRWEIEKSISEISFDKVQYWVQVHDLPLEMQTVVNLKKIGDSIERVITLEKPEWIQGAGRCYMRLRLEFDVHKPLTPGFWVPRKDKAKLWVNLKYEKLGDFCFECGKFGHMAKNCGELVSTGNRDHMFGPWMRAAPVRSVMEDRLINVEEKGTFELPYYGPVQENAGILTRKWPESQSGGVSELDEDEYREFCEQVSKSSKAARAIYVDNPLDKRVEISGEASQARDQLDVSVSKTRSVERVTLEGGVSRIENAQVVSSGISVSADLDKRTSIAHVDNQVVSVDKERVSAVSQEGYNLMQPLVRSSSLPALNSPPSPVPISIPSNEVAYIDKNLGSDKENLEPGNSNVNNRYASTSNYEQAIIPTGKPPGSQEAALLSDQPAVSEERVESAVLYQVEIGLSSFFRNLNLKRRFKDAMLQDQINSKKMWVESESGFTMKYISNERSVDVEMVASQDTEVISSDKTNRVIVSRRMRNRAVSVGNRRLKDVHGAGPTLTVQALKELNRKNGPQILFIMETKNKRRYMENLRRKLKFSHGFYVDPEGLSGVLALWWNDEVSVHIIRGCKNLIDSTVTDQKSGIACRIFWVYGPPEASDRARFWHLVHRRMEEQNTPWLCVGDFNDILYLHEKEGGSTKEYWKIRNFRDMKSCRRALLNWSKKAFLNNKEVIESIKQKIAAIQDKACSAESYMKVEELVSQLQEAWSKEEQYWYQRSRIKWLKDGDANTKFFQQTTIQRRQDQALFHVPRVVTDQMNNDLTRDISEEEIRIATFQLGATKAPGPDGYNGTFYHKYWDIVKEAFCGAVTSFFSSGHMLHEINNTNIILIPKTKNPELVTQFRPISLCNFVYKIISKVLTNRLKPFMDSIITQEQGAFVGERQIQDNILIASEAFHYLKLKKRGKNYDMGLKLDLNKAYDRVEWGFLEVTLEKLGFCQKWIKWIMECLSTVSYTLVINATKENCDGMAWILKAYCEASGQLVNLQKSSIIFSNNTPALIRNQVESSLQIAGATNPGTYLGVPNFWGKSKCQAMKFIQERIRDKLQGWRQCLLSKGARKGARASWSWDSILEGRKILQEHIRWQILNGEKVDIWKDRWVPEHDILKQNGEPIGGNLPQKVAEIMDKDERLWKLEAIKDEFNPNVLNNIEKLPICHSTEEDRVVWPYNKDSSYSVKSGYFAIKSQVPRILSSSSSSHQSPAVGHLKINCDGAFDEDTGAAAFRVIVRDCNGRIIDGIAKSLLVSSCVEAEAIAIKEALNLAQDRKFDSITVETDSEVVLRSIQSFPKDRVHDWRILPTVKDIKESLDSFASVELSWIGRKANLAANWVATSMRKGMCPLD</sequence>
<dbReference type="InterPro" id="IPR012337">
    <property type="entry name" value="RNaseH-like_sf"/>
</dbReference>
<dbReference type="Proteomes" id="UP000188268">
    <property type="component" value="Unassembled WGS sequence"/>
</dbReference>
<dbReference type="Gene3D" id="3.60.10.10">
    <property type="entry name" value="Endonuclease/exonuclease/phosphatase"/>
    <property type="match status" value="1"/>
</dbReference>